<evidence type="ECO:0000256" key="1">
    <source>
        <dbReference type="SAM" id="SignalP"/>
    </source>
</evidence>
<gene>
    <name evidence="2" type="ORF">FNT36_14225</name>
</gene>
<name>A0A558BVU5_9BACT</name>
<feature type="signal peptide" evidence="1">
    <location>
        <begin position="1"/>
        <end position="34"/>
    </location>
</feature>
<evidence type="ECO:0000313" key="3">
    <source>
        <dbReference type="Proteomes" id="UP000317624"/>
    </source>
</evidence>
<feature type="chain" id="PRO_5022134358" evidence="1">
    <location>
        <begin position="35"/>
        <end position="276"/>
    </location>
</feature>
<sequence>MRLFCFFAPAYRFATLGALAGLLLLLPLVAPAQATPPSIDYYAALKGKNLSSLWLATSRVHPDKQMQAAVVNPNEPFPDPIGFIGPTYQRFYLHYTSIRPDAANSYLYHVAGKTRVKDNICAFMGTITVVKARLYKEPNGEYPQYREGELTCQVALAEDRQQPGSGIIRGTLTTYFYVDKQGQPHYNLLEMFADGFSNNECVGTWTSYASQQRKTCNWGDFFIPEANALRFTDTEFQIAPKYRANGWQTYQQALLGDARDPGYKKAVAEEKRAWWK</sequence>
<dbReference type="AlphaFoldDB" id="A0A558BVU5"/>
<keyword evidence="3" id="KW-1185">Reference proteome</keyword>
<dbReference type="Proteomes" id="UP000317624">
    <property type="component" value="Unassembled WGS sequence"/>
</dbReference>
<dbReference type="RefSeq" id="WP_144848838.1">
    <property type="nucleotide sequence ID" value="NZ_VMRJ01000003.1"/>
</dbReference>
<proteinExistence type="predicted"/>
<comment type="caution">
    <text evidence="2">The sequence shown here is derived from an EMBL/GenBank/DDBJ whole genome shotgun (WGS) entry which is preliminary data.</text>
</comment>
<evidence type="ECO:0000313" key="2">
    <source>
        <dbReference type="EMBL" id="TVT40622.1"/>
    </source>
</evidence>
<accession>A0A558BVU5</accession>
<dbReference type="OrthoDB" id="880022at2"/>
<keyword evidence="1" id="KW-0732">Signal</keyword>
<reference evidence="2 3" key="1">
    <citation type="submission" date="2019-07" db="EMBL/GenBank/DDBJ databases">
        <title>Hymenobacter sp. straun FUR1 Genome sequencing and assembly.</title>
        <authorList>
            <person name="Chhetri G."/>
        </authorList>
    </citation>
    <scope>NUCLEOTIDE SEQUENCE [LARGE SCALE GENOMIC DNA]</scope>
    <source>
        <strain evidence="2 3">Fur1</strain>
    </source>
</reference>
<protein>
    <submittedName>
        <fullName evidence="2">Uncharacterized protein</fullName>
    </submittedName>
</protein>
<organism evidence="2 3">
    <name type="scientific">Hymenobacter setariae</name>
    <dbReference type="NCBI Taxonomy" id="2594794"/>
    <lineage>
        <taxon>Bacteria</taxon>
        <taxon>Pseudomonadati</taxon>
        <taxon>Bacteroidota</taxon>
        <taxon>Cytophagia</taxon>
        <taxon>Cytophagales</taxon>
        <taxon>Hymenobacteraceae</taxon>
        <taxon>Hymenobacter</taxon>
    </lineage>
</organism>
<dbReference type="EMBL" id="VMRJ01000003">
    <property type="protein sequence ID" value="TVT40622.1"/>
    <property type="molecule type" value="Genomic_DNA"/>
</dbReference>